<evidence type="ECO:0000256" key="1">
    <source>
        <dbReference type="SAM" id="MobiDB-lite"/>
    </source>
</evidence>
<evidence type="ECO:0000313" key="4">
    <source>
        <dbReference type="Proteomes" id="UP000027586"/>
    </source>
</evidence>
<dbReference type="AlphaFoldDB" id="A0A068S5W8"/>
<evidence type="ECO:0000313" key="3">
    <source>
        <dbReference type="EMBL" id="CDH57679.1"/>
    </source>
</evidence>
<dbReference type="Proteomes" id="UP000027586">
    <property type="component" value="Unassembled WGS sequence"/>
</dbReference>
<feature type="region of interest" description="Disordered" evidence="1">
    <location>
        <begin position="1"/>
        <end position="121"/>
    </location>
</feature>
<dbReference type="Pfam" id="PF20149">
    <property type="entry name" value="DUF6532"/>
    <property type="match status" value="1"/>
</dbReference>
<proteinExistence type="predicted"/>
<feature type="compositionally biased region" description="Polar residues" evidence="1">
    <location>
        <begin position="61"/>
        <end position="75"/>
    </location>
</feature>
<gene>
    <name evidence="3" type="ORF">LCOR_08589.1</name>
</gene>
<accession>A0A068S5W8</accession>
<feature type="compositionally biased region" description="Basic and acidic residues" evidence="1">
    <location>
        <begin position="1"/>
        <end position="11"/>
    </location>
</feature>
<name>A0A068S5W8_9FUNG</name>
<dbReference type="InterPro" id="IPR045341">
    <property type="entry name" value="DUF6532"/>
</dbReference>
<dbReference type="EMBL" id="CBTN010000048">
    <property type="protein sequence ID" value="CDH57679.1"/>
    <property type="molecule type" value="Genomic_DNA"/>
</dbReference>
<organism evidence="3 4">
    <name type="scientific">Lichtheimia corymbifera JMRC:FSU:9682</name>
    <dbReference type="NCBI Taxonomy" id="1263082"/>
    <lineage>
        <taxon>Eukaryota</taxon>
        <taxon>Fungi</taxon>
        <taxon>Fungi incertae sedis</taxon>
        <taxon>Mucoromycota</taxon>
        <taxon>Mucoromycotina</taxon>
        <taxon>Mucoromycetes</taxon>
        <taxon>Mucorales</taxon>
        <taxon>Lichtheimiaceae</taxon>
        <taxon>Lichtheimia</taxon>
    </lineage>
</organism>
<protein>
    <recommendedName>
        <fullName evidence="2">DUF6532 domain-containing protein</fullName>
    </recommendedName>
</protein>
<evidence type="ECO:0000259" key="2">
    <source>
        <dbReference type="Pfam" id="PF20149"/>
    </source>
</evidence>
<feature type="compositionally biased region" description="Acidic residues" evidence="1">
    <location>
        <begin position="76"/>
        <end position="118"/>
    </location>
</feature>
<sequence>MHKRSLSHDTTDGSVKAIRRDESIDPPAADGGGGPDASMAALSGTDESIPKQSEPVDEFFSLQSPSLSQATSESLDTSDYESCDMPENSSDDESEYTEDIDNDDDDDEEEEEDEEDLEHDMSYERITINIPSFQQDEEDGVFIFDVNDMDGAFSDSLREYVILEDAYPSVSTHSTSLKRICKRVLHIPEEKPIRIMRGVRVKIIKTAANWRAKVSRAIKDVMQSYAFDGTTLPENCKKSRKRQLKYMMDAMRFARKDYSSSGAILHSGALGDVIAKVFYHARSGNRLTLYKDAKVPRPVIALTFVLMYVNMGLLCTKKRDQPSLSGRDLGTARASLYRSTLQGVFENGETVDWDQVQRVQTRNVHQYRQRCQVVGPLSATYKPKYQDGEYVSDDD</sequence>
<dbReference type="VEuPathDB" id="FungiDB:LCOR_08589.1"/>
<dbReference type="OrthoDB" id="2290166at2759"/>
<keyword evidence="4" id="KW-1185">Reference proteome</keyword>
<reference evidence="3" key="1">
    <citation type="submission" date="2013-08" db="EMBL/GenBank/DDBJ databases">
        <title>Gene expansion shapes genome architecture in the human pathogen Lichtheimia corymbifera: an evolutionary genomics analysis in the ancient terrestrial Mucorales (Mucoromycotina).</title>
        <authorList>
            <person name="Schwartze V.U."/>
            <person name="Winter S."/>
            <person name="Shelest E."/>
            <person name="Marcet-Houben M."/>
            <person name="Horn F."/>
            <person name="Wehner S."/>
            <person name="Hoffmann K."/>
            <person name="Riege K."/>
            <person name="Sammeth M."/>
            <person name="Nowrousian M."/>
            <person name="Valiante V."/>
            <person name="Linde J."/>
            <person name="Jacobsen I.D."/>
            <person name="Marz M."/>
            <person name="Brakhage A.A."/>
            <person name="Gabaldon T."/>
            <person name="Bocker S."/>
            <person name="Voigt K."/>
        </authorList>
    </citation>
    <scope>NUCLEOTIDE SEQUENCE [LARGE SCALE GENOMIC DNA]</scope>
    <source>
        <strain evidence="3">FSU 9682</strain>
    </source>
</reference>
<feature type="domain" description="DUF6532" evidence="2">
    <location>
        <begin position="157"/>
        <end position="307"/>
    </location>
</feature>
<comment type="caution">
    <text evidence="3">The sequence shown here is derived from an EMBL/GenBank/DDBJ whole genome shotgun (WGS) entry which is preliminary data.</text>
</comment>